<dbReference type="Gramene" id="Kaladp0091s0116.1.v1.1">
    <property type="protein sequence ID" value="Kaladp0091s0116.1.v1.1"/>
    <property type="gene ID" value="Kaladp0091s0116.v1.1"/>
</dbReference>
<organism evidence="2 3">
    <name type="scientific">Kalanchoe fedtschenkoi</name>
    <name type="common">Lavender scallops</name>
    <name type="synonym">South American air plant</name>
    <dbReference type="NCBI Taxonomy" id="63787"/>
    <lineage>
        <taxon>Eukaryota</taxon>
        <taxon>Viridiplantae</taxon>
        <taxon>Streptophyta</taxon>
        <taxon>Embryophyta</taxon>
        <taxon>Tracheophyta</taxon>
        <taxon>Spermatophyta</taxon>
        <taxon>Magnoliopsida</taxon>
        <taxon>eudicotyledons</taxon>
        <taxon>Gunneridae</taxon>
        <taxon>Pentapetalae</taxon>
        <taxon>Saxifragales</taxon>
        <taxon>Crassulaceae</taxon>
        <taxon>Kalanchoe</taxon>
    </lineage>
</organism>
<reference evidence="2" key="1">
    <citation type="submission" date="2021-01" db="UniProtKB">
        <authorList>
            <consortium name="EnsemblPlants"/>
        </authorList>
    </citation>
    <scope>IDENTIFICATION</scope>
</reference>
<dbReference type="AlphaFoldDB" id="A0A7N1A5P3"/>
<dbReference type="Proteomes" id="UP000594263">
    <property type="component" value="Unplaced"/>
</dbReference>
<accession>A0A7N1A5P3</accession>
<keyword evidence="3" id="KW-1185">Reference proteome</keyword>
<dbReference type="OMA" id="EDIPNCQ"/>
<proteinExistence type="predicted"/>
<keyword evidence="1" id="KW-0732">Signal</keyword>
<feature type="chain" id="PRO_5029565905" evidence="1">
    <location>
        <begin position="27"/>
        <end position="66"/>
    </location>
</feature>
<evidence type="ECO:0000256" key="1">
    <source>
        <dbReference type="SAM" id="SignalP"/>
    </source>
</evidence>
<sequence>MASKTLFLGWIIAVFIILAVLTVVKAEWTCEGKCEDIPNCQQKCQDWGFTGGQCMPPLYQYCCCSS</sequence>
<name>A0A7N1A5P3_KALFE</name>
<dbReference type="EnsemblPlants" id="Kaladp0091s0116.1.v1.1">
    <property type="protein sequence ID" value="Kaladp0091s0116.1.v1.1"/>
    <property type="gene ID" value="Kaladp0091s0116.v1.1"/>
</dbReference>
<feature type="signal peptide" evidence="1">
    <location>
        <begin position="1"/>
        <end position="26"/>
    </location>
</feature>
<evidence type="ECO:0000313" key="3">
    <source>
        <dbReference type="Proteomes" id="UP000594263"/>
    </source>
</evidence>
<protein>
    <submittedName>
        <fullName evidence="2">Uncharacterized protein</fullName>
    </submittedName>
</protein>
<evidence type="ECO:0000313" key="2">
    <source>
        <dbReference type="EnsemblPlants" id="Kaladp0091s0116.1.v1.1"/>
    </source>
</evidence>